<name>A0A915E6Y8_9BILA</name>
<dbReference type="AlphaFoldDB" id="A0A915E6Y8"/>
<feature type="compositionally biased region" description="Polar residues" evidence="1">
    <location>
        <begin position="79"/>
        <end position="90"/>
    </location>
</feature>
<dbReference type="WBParaSite" id="jg2642">
    <property type="protein sequence ID" value="jg2642"/>
    <property type="gene ID" value="jg2642"/>
</dbReference>
<protein>
    <submittedName>
        <fullName evidence="3">Uncharacterized protein</fullName>
    </submittedName>
</protein>
<dbReference type="Proteomes" id="UP000887574">
    <property type="component" value="Unplaced"/>
</dbReference>
<feature type="compositionally biased region" description="Low complexity" evidence="1">
    <location>
        <begin position="61"/>
        <end position="78"/>
    </location>
</feature>
<evidence type="ECO:0000313" key="2">
    <source>
        <dbReference type="Proteomes" id="UP000887574"/>
    </source>
</evidence>
<evidence type="ECO:0000313" key="3">
    <source>
        <dbReference type="WBParaSite" id="jg2642"/>
    </source>
</evidence>
<accession>A0A915E6Y8</accession>
<proteinExistence type="predicted"/>
<sequence>MVKWTEASRLRLIEEYRKRPQLYENPGGSKMERSKAITQVTAALNRPLIRHNQHHKSEGYQRNNSRSMSSRNTSSQRQGTSKRPASSSPETDQENEAKRAAPIDWARFLQEMSAKGDPHQRQPFEQLTSGPVASTPMSGEVSSSVDVSDRSDEVENQSPEAQNNLLRHFRSDASDASSSMPDIKNVRRLHPLLASMYRTEQQSSVPAVRRSTIKSEALGQSIQLSAAANNAAALPFGDRYGNHF</sequence>
<feature type="region of interest" description="Disordered" evidence="1">
    <location>
        <begin position="16"/>
        <end position="98"/>
    </location>
</feature>
<feature type="region of interest" description="Disordered" evidence="1">
    <location>
        <begin position="114"/>
        <end position="162"/>
    </location>
</feature>
<feature type="compositionally biased region" description="Polar residues" evidence="1">
    <location>
        <begin position="123"/>
        <end position="137"/>
    </location>
</feature>
<organism evidence="2 3">
    <name type="scientific">Ditylenchus dipsaci</name>
    <dbReference type="NCBI Taxonomy" id="166011"/>
    <lineage>
        <taxon>Eukaryota</taxon>
        <taxon>Metazoa</taxon>
        <taxon>Ecdysozoa</taxon>
        <taxon>Nematoda</taxon>
        <taxon>Chromadorea</taxon>
        <taxon>Rhabditida</taxon>
        <taxon>Tylenchina</taxon>
        <taxon>Tylenchomorpha</taxon>
        <taxon>Sphaerularioidea</taxon>
        <taxon>Anguinidae</taxon>
        <taxon>Anguininae</taxon>
        <taxon>Ditylenchus</taxon>
    </lineage>
</organism>
<reference evidence="3" key="1">
    <citation type="submission" date="2022-11" db="UniProtKB">
        <authorList>
            <consortium name="WormBaseParasite"/>
        </authorList>
    </citation>
    <scope>IDENTIFICATION</scope>
</reference>
<evidence type="ECO:0000256" key="1">
    <source>
        <dbReference type="SAM" id="MobiDB-lite"/>
    </source>
</evidence>
<keyword evidence="2" id="KW-1185">Reference proteome</keyword>